<feature type="domain" description="CN hydrolase" evidence="10">
    <location>
        <begin position="246"/>
        <end position="492"/>
    </location>
</feature>
<dbReference type="PATRIC" id="fig|269796.9.peg.3896"/>
<keyword evidence="8 9" id="KW-0012">Acyltransferase</keyword>
<evidence type="ECO:0000256" key="9">
    <source>
        <dbReference type="HAMAP-Rule" id="MF_01148"/>
    </source>
</evidence>
<comment type="catalytic activity">
    <reaction evidence="9">
        <text>N-terminal S-1,2-diacyl-sn-glyceryl-L-cysteinyl-[lipoprotein] + a glycerophospholipid = N-acyl-S-1,2-diacyl-sn-glyceryl-L-cysteinyl-[lipoprotein] + a 2-acyl-sn-glycero-3-phospholipid + H(+)</text>
        <dbReference type="Rhea" id="RHEA:48228"/>
        <dbReference type="Rhea" id="RHEA-COMP:14681"/>
        <dbReference type="Rhea" id="RHEA-COMP:14684"/>
        <dbReference type="ChEBI" id="CHEBI:15378"/>
        <dbReference type="ChEBI" id="CHEBI:136912"/>
        <dbReference type="ChEBI" id="CHEBI:140656"/>
        <dbReference type="ChEBI" id="CHEBI:140657"/>
        <dbReference type="ChEBI" id="CHEBI:140660"/>
        <dbReference type="EC" id="2.3.1.269"/>
    </reaction>
</comment>
<dbReference type="eggNOG" id="COG0815">
    <property type="taxonomic scope" value="Bacteria"/>
</dbReference>
<accession>Q2RMS7</accession>
<evidence type="ECO:0000256" key="6">
    <source>
        <dbReference type="ARBA" id="ARBA00022989"/>
    </source>
</evidence>
<gene>
    <name evidence="9" type="primary">lnt</name>
    <name evidence="11" type="ordered locus">Rru_A3774</name>
</gene>
<evidence type="ECO:0000313" key="12">
    <source>
        <dbReference type="Proteomes" id="UP000001929"/>
    </source>
</evidence>
<dbReference type="Gene3D" id="3.60.110.10">
    <property type="entry name" value="Carbon-nitrogen hydrolase"/>
    <property type="match status" value="1"/>
</dbReference>
<dbReference type="Pfam" id="PF20154">
    <property type="entry name" value="LNT_N"/>
    <property type="match status" value="1"/>
</dbReference>
<comment type="subcellular location">
    <subcellularLocation>
        <location evidence="9">Cell inner membrane</location>
        <topology evidence="9">Multi-pass membrane protein</topology>
    </subcellularLocation>
    <subcellularLocation>
        <location evidence="1">Cell membrane</location>
        <topology evidence="1">Multi-pass membrane protein</topology>
    </subcellularLocation>
</comment>
<dbReference type="GO" id="GO:0005886">
    <property type="term" value="C:plasma membrane"/>
    <property type="evidence" value="ECO:0007669"/>
    <property type="project" value="UniProtKB-SubCell"/>
</dbReference>
<sequence length="531" mass="56648">MRARLARWRAQVRGLSGWRGRGAAVLLGLLASAALPPLYALPLLLIAIPGLIWRMDATTSWKGAFALGWFFGFGHFLGMIHWVGAALLVDAVRFGWMVPFAVGGLAALLGLFPAVALALARPLWRPGWGRVLVMAGAWVLGEWIRTWGLSGFPWAPIGMVWMPFAAMVQGAAWVGVLGLSLLTMLVFGLPALIAEGEDDDKPMARRRLLAGLGLPLGLVGALFAAGTARLAGQDAAQAPLLRVRLVQPAIPQTMKWDRDRMAANLRLYIDMSRAPGLEDVDAVIWGETAVPYALDLIPEIRAALAEAAPKAGALITGAPRRTPADEPLQIWNSLFVLDDQGRVSATYDKAHLVPFGEYVPFADILPLAKITPGTVDFSPGPGLRTLRAGALPAFSPLICYEVIFPGAVVAKPGGAEGERPRWLLNLTNDGWYGRSTGPYQHFQIARLRAVEEGLALVRVANTGISGVFSPFGQTVGAIALGEEGILDVAVPQPLAAPPLFARLGNGLPLALAAGLCALGLIFGRRHSRFQN</sequence>
<dbReference type="Proteomes" id="UP000001929">
    <property type="component" value="Chromosome"/>
</dbReference>
<dbReference type="EnsemblBacteria" id="ABC24568">
    <property type="protein sequence ID" value="ABC24568"/>
    <property type="gene ID" value="Rru_A3774"/>
</dbReference>
<dbReference type="Pfam" id="PF00795">
    <property type="entry name" value="CN_hydrolase"/>
    <property type="match status" value="1"/>
</dbReference>
<keyword evidence="5 9" id="KW-0812">Transmembrane</keyword>
<dbReference type="PhylomeDB" id="Q2RMS7"/>
<comment type="pathway">
    <text evidence="9">Protein modification; lipoprotein biosynthesis (N-acyl transfer).</text>
</comment>
<feature type="transmembrane region" description="Helical" evidence="9">
    <location>
        <begin position="164"/>
        <end position="187"/>
    </location>
</feature>
<feature type="transmembrane region" description="Helical" evidence="9">
    <location>
        <begin position="64"/>
        <end position="84"/>
    </location>
</feature>
<feature type="transmembrane region" description="Helical" evidence="9">
    <location>
        <begin position="23"/>
        <end position="52"/>
    </location>
</feature>
<evidence type="ECO:0000256" key="7">
    <source>
        <dbReference type="ARBA" id="ARBA00023136"/>
    </source>
</evidence>
<evidence type="ECO:0000259" key="10">
    <source>
        <dbReference type="PROSITE" id="PS50263"/>
    </source>
</evidence>
<comment type="function">
    <text evidence="9">Catalyzes the phospholipid dependent N-acylation of the N-terminal cysteine of apolipoprotein, the last step in lipoprotein maturation.</text>
</comment>
<evidence type="ECO:0000313" key="11">
    <source>
        <dbReference type="EMBL" id="ABC24568.1"/>
    </source>
</evidence>
<dbReference type="PANTHER" id="PTHR38686">
    <property type="entry name" value="APOLIPOPROTEIN N-ACYLTRANSFERASE"/>
    <property type="match status" value="1"/>
</dbReference>
<keyword evidence="3 9" id="KW-1003">Cell membrane</keyword>
<dbReference type="EC" id="2.3.1.269" evidence="9"/>
<keyword evidence="7 9" id="KW-0472">Membrane</keyword>
<dbReference type="SUPFAM" id="SSF56317">
    <property type="entry name" value="Carbon-nitrogen hydrolase"/>
    <property type="match status" value="1"/>
</dbReference>
<dbReference type="UniPathway" id="UPA00666"/>
<feature type="transmembrane region" description="Helical" evidence="9">
    <location>
        <begin position="96"/>
        <end position="120"/>
    </location>
</feature>
<keyword evidence="4 9" id="KW-0808">Transferase</keyword>
<dbReference type="PROSITE" id="PS50263">
    <property type="entry name" value="CN_HYDROLASE"/>
    <property type="match status" value="1"/>
</dbReference>
<proteinExistence type="inferred from homology"/>
<feature type="transmembrane region" description="Helical" evidence="9">
    <location>
        <begin position="208"/>
        <end position="231"/>
    </location>
</feature>
<evidence type="ECO:0000256" key="3">
    <source>
        <dbReference type="ARBA" id="ARBA00022475"/>
    </source>
</evidence>
<dbReference type="HAMAP" id="MF_01148">
    <property type="entry name" value="Lnt"/>
    <property type="match status" value="1"/>
</dbReference>
<keyword evidence="12" id="KW-1185">Reference proteome</keyword>
<reference evidence="11 12" key="1">
    <citation type="journal article" date="2011" name="Stand. Genomic Sci.">
        <title>Complete genome sequence of Rhodospirillum rubrum type strain (S1).</title>
        <authorList>
            <person name="Munk A.C."/>
            <person name="Copeland A."/>
            <person name="Lucas S."/>
            <person name="Lapidus A."/>
            <person name="Del Rio T.G."/>
            <person name="Barry K."/>
            <person name="Detter J.C."/>
            <person name="Hammon N."/>
            <person name="Israni S."/>
            <person name="Pitluck S."/>
            <person name="Brettin T."/>
            <person name="Bruce D."/>
            <person name="Han C."/>
            <person name="Tapia R."/>
            <person name="Gilna P."/>
            <person name="Schmutz J."/>
            <person name="Larimer F."/>
            <person name="Land M."/>
            <person name="Kyrpides N.C."/>
            <person name="Mavromatis K."/>
            <person name="Richardson P."/>
            <person name="Rohde M."/>
            <person name="Goker M."/>
            <person name="Klenk H.P."/>
            <person name="Zhang Y."/>
            <person name="Roberts G.P."/>
            <person name="Reslewic S."/>
            <person name="Schwartz D.C."/>
        </authorList>
    </citation>
    <scope>NUCLEOTIDE SEQUENCE [LARGE SCALE GENOMIC DNA]</scope>
    <source>
        <strain evidence="12">ATCC 11170 / ATH 1.1.1 / DSM 467 / LMG 4362 / NCIMB 8255 / S1</strain>
    </source>
</reference>
<organism evidence="11 12">
    <name type="scientific">Rhodospirillum rubrum (strain ATCC 11170 / ATH 1.1.1 / DSM 467 / LMG 4362 / NCIMB 8255 / S1)</name>
    <dbReference type="NCBI Taxonomy" id="269796"/>
    <lineage>
        <taxon>Bacteria</taxon>
        <taxon>Pseudomonadati</taxon>
        <taxon>Pseudomonadota</taxon>
        <taxon>Alphaproteobacteria</taxon>
        <taxon>Rhodospirillales</taxon>
        <taxon>Rhodospirillaceae</taxon>
        <taxon>Rhodospirillum</taxon>
    </lineage>
</organism>
<evidence type="ECO:0000256" key="5">
    <source>
        <dbReference type="ARBA" id="ARBA00022692"/>
    </source>
</evidence>
<dbReference type="InterPro" id="IPR003010">
    <property type="entry name" value="C-N_Hydrolase"/>
</dbReference>
<dbReference type="GO" id="GO:0042158">
    <property type="term" value="P:lipoprotein biosynthetic process"/>
    <property type="evidence" value="ECO:0007669"/>
    <property type="project" value="UniProtKB-UniRule"/>
</dbReference>
<dbReference type="HOGENOM" id="CLU_019563_3_1_5"/>
<comment type="similarity">
    <text evidence="2 9">Belongs to the CN hydrolase family. Apolipoprotein N-acyltransferase subfamily.</text>
</comment>
<dbReference type="KEGG" id="rru:Rru_A3774"/>
<dbReference type="InterPro" id="IPR036526">
    <property type="entry name" value="C-N_Hydrolase_sf"/>
</dbReference>
<keyword evidence="9" id="KW-0997">Cell inner membrane</keyword>
<dbReference type="PANTHER" id="PTHR38686:SF1">
    <property type="entry name" value="APOLIPOPROTEIN N-ACYLTRANSFERASE"/>
    <property type="match status" value="1"/>
</dbReference>
<dbReference type="InterPro" id="IPR004563">
    <property type="entry name" value="Apolipo_AcylTrfase"/>
</dbReference>
<evidence type="ECO:0000256" key="4">
    <source>
        <dbReference type="ARBA" id="ARBA00022679"/>
    </source>
</evidence>
<evidence type="ECO:0000256" key="2">
    <source>
        <dbReference type="ARBA" id="ARBA00010065"/>
    </source>
</evidence>
<dbReference type="RefSeq" id="WP_011391521.1">
    <property type="nucleotide sequence ID" value="NC_007643.1"/>
</dbReference>
<dbReference type="CDD" id="cd07571">
    <property type="entry name" value="ALP_N-acyl_transferase"/>
    <property type="match status" value="1"/>
</dbReference>
<evidence type="ECO:0000256" key="1">
    <source>
        <dbReference type="ARBA" id="ARBA00004651"/>
    </source>
</evidence>
<protein>
    <recommendedName>
        <fullName evidence="9">Apolipoprotein N-acyltransferase</fullName>
        <shortName evidence="9">ALP N-acyltransferase</shortName>
        <ecNumber evidence="9">2.3.1.269</ecNumber>
    </recommendedName>
</protein>
<dbReference type="InterPro" id="IPR045378">
    <property type="entry name" value="LNT_N"/>
</dbReference>
<dbReference type="STRING" id="269796.Rru_A3774"/>
<keyword evidence="6 9" id="KW-1133">Transmembrane helix</keyword>
<dbReference type="EMBL" id="CP000230">
    <property type="protein sequence ID" value="ABC24568.1"/>
    <property type="molecule type" value="Genomic_DNA"/>
</dbReference>
<name>Q2RMS7_RHORT</name>
<dbReference type="GO" id="GO:0016410">
    <property type="term" value="F:N-acyltransferase activity"/>
    <property type="evidence" value="ECO:0007669"/>
    <property type="project" value="UniProtKB-UniRule"/>
</dbReference>
<dbReference type="NCBIfam" id="TIGR00546">
    <property type="entry name" value="lnt"/>
    <property type="match status" value="1"/>
</dbReference>
<evidence type="ECO:0000256" key="8">
    <source>
        <dbReference type="ARBA" id="ARBA00023315"/>
    </source>
</evidence>
<feature type="transmembrane region" description="Helical" evidence="9">
    <location>
        <begin position="499"/>
        <end position="522"/>
    </location>
</feature>
<dbReference type="AlphaFoldDB" id="Q2RMS7"/>